<feature type="domain" description="Mur ligase central" evidence="20">
    <location>
        <begin position="143"/>
        <end position="320"/>
    </location>
</feature>
<reference evidence="21 22" key="1">
    <citation type="submission" date="2013-07" db="EMBL/GenBank/DDBJ databases">
        <authorList>
            <person name="Weinstock G."/>
            <person name="Sodergren E."/>
            <person name="Wylie T."/>
            <person name="Fulton L."/>
            <person name="Fulton R."/>
            <person name="Fronick C."/>
            <person name="O'Laughlin M."/>
            <person name="Godfrey J."/>
            <person name="Miner T."/>
            <person name="Herter B."/>
            <person name="Appelbaum E."/>
            <person name="Cordes M."/>
            <person name="Lek S."/>
            <person name="Wollam A."/>
            <person name="Pepin K.H."/>
            <person name="Palsikar V.B."/>
            <person name="Mitreva M."/>
            <person name="Wilson R.K."/>
        </authorList>
    </citation>
    <scope>NUCLEOTIDE SEQUENCE [LARGE SCALE GENOMIC DNA]</scope>
    <source>
        <strain evidence="21 22">ATCC 27760</strain>
    </source>
</reference>
<dbReference type="GO" id="GO:0051301">
    <property type="term" value="P:cell division"/>
    <property type="evidence" value="ECO:0007669"/>
    <property type="project" value="UniProtKB-KW"/>
</dbReference>
<dbReference type="Gene3D" id="3.40.50.720">
    <property type="entry name" value="NAD(P)-binding Rossmann-like Domain"/>
    <property type="match status" value="1"/>
</dbReference>
<dbReference type="Proteomes" id="UP000016662">
    <property type="component" value="Unassembled WGS sequence"/>
</dbReference>
<dbReference type="PANTHER" id="PTHR43692">
    <property type="entry name" value="UDP-N-ACETYLMURAMOYLALANINE--D-GLUTAMATE LIGASE"/>
    <property type="match status" value="1"/>
</dbReference>
<evidence type="ECO:0000256" key="11">
    <source>
        <dbReference type="ARBA" id="ARBA00022960"/>
    </source>
</evidence>
<evidence type="ECO:0000259" key="19">
    <source>
        <dbReference type="Pfam" id="PF02875"/>
    </source>
</evidence>
<evidence type="ECO:0000256" key="5">
    <source>
        <dbReference type="ARBA" id="ARBA00012212"/>
    </source>
</evidence>
<dbReference type="GO" id="GO:0008360">
    <property type="term" value="P:regulation of cell shape"/>
    <property type="evidence" value="ECO:0007669"/>
    <property type="project" value="UniProtKB-KW"/>
</dbReference>
<keyword evidence="12 17" id="KW-0573">Peptidoglycan synthesis</keyword>
<dbReference type="NCBIfam" id="TIGR01087">
    <property type="entry name" value="murD"/>
    <property type="match status" value="1"/>
</dbReference>
<dbReference type="Gene3D" id="3.90.190.20">
    <property type="entry name" value="Mur ligase, C-terminal domain"/>
    <property type="match status" value="1"/>
</dbReference>
<dbReference type="eggNOG" id="COG0771">
    <property type="taxonomic scope" value="Bacteria"/>
</dbReference>
<dbReference type="SUPFAM" id="SSF53623">
    <property type="entry name" value="MurD-like peptide ligases, catalytic domain"/>
    <property type="match status" value="1"/>
</dbReference>
<evidence type="ECO:0000256" key="18">
    <source>
        <dbReference type="RuleBase" id="RU003664"/>
    </source>
</evidence>
<dbReference type="SUPFAM" id="SSF53244">
    <property type="entry name" value="MurD-like peptide ligases, peptide-binding domain"/>
    <property type="match status" value="1"/>
</dbReference>
<evidence type="ECO:0000256" key="15">
    <source>
        <dbReference type="ARBA" id="ARBA00032324"/>
    </source>
</evidence>
<evidence type="ECO:0000259" key="20">
    <source>
        <dbReference type="Pfam" id="PF08245"/>
    </source>
</evidence>
<evidence type="ECO:0000256" key="8">
    <source>
        <dbReference type="ARBA" id="ARBA00022598"/>
    </source>
</evidence>
<proteinExistence type="inferred from homology"/>
<organism evidence="21 22">
    <name type="scientific">Ruminococcus callidus ATCC 27760</name>
    <dbReference type="NCBI Taxonomy" id="411473"/>
    <lineage>
        <taxon>Bacteria</taxon>
        <taxon>Bacillati</taxon>
        <taxon>Bacillota</taxon>
        <taxon>Clostridia</taxon>
        <taxon>Eubacteriales</taxon>
        <taxon>Oscillospiraceae</taxon>
        <taxon>Ruminococcus</taxon>
    </lineage>
</organism>
<evidence type="ECO:0000256" key="3">
    <source>
        <dbReference type="ARBA" id="ARBA00004752"/>
    </source>
</evidence>
<evidence type="ECO:0000313" key="21">
    <source>
        <dbReference type="EMBL" id="ERJ96802.1"/>
    </source>
</evidence>
<keyword evidence="11 17" id="KW-0133">Cell shape</keyword>
<evidence type="ECO:0000256" key="4">
    <source>
        <dbReference type="ARBA" id="ARBA00010416"/>
    </source>
</evidence>
<dbReference type="GO" id="GO:0005524">
    <property type="term" value="F:ATP binding"/>
    <property type="evidence" value="ECO:0007669"/>
    <property type="project" value="UniProtKB-UniRule"/>
</dbReference>
<evidence type="ECO:0000256" key="16">
    <source>
        <dbReference type="ARBA" id="ARBA00047632"/>
    </source>
</evidence>
<dbReference type="EMBL" id="AWVF01000093">
    <property type="protein sequence ID" value="ERJ96802.1"/>
    <property type="molecule type" value="Genomic_DNA"/>
</dbReference>
<comment type="subcellular location">
    <subcellularLocation>
        <location evidence="2 17 18">Cytoplasm</location>
    </subcellularLocation>
</comment>
<feature type="binding site" evidence="17">
    <location>
        <begin position="145"/>
        <end position="151"/>
    </location>
    <ligand>
        <name>ATP</name>
        <dbReference type="ChEBI" id="CHEBI:30616"/>
    </ligand>
</feature>
<dbReference type="GO" id="GO:0008764">
    <property type="term" value="F:UDP-N-acetylmuramoylalanine-D-glutamate ligase activity"/>
    <property type="evidence" value="ECO:0007669"/>
    <property type="project" value="UniProtKB-UniRule"/>
</dbReference>
<dbReference type="Pfam" id="PF08245">
    <property type="entry name" value="Mur_ligase_M"/>
    <property type="match status" value="1"/>
</dbReference>
<keyword evidence="7 17" id="KW-0963">Cytoplasm</keyword>
<keyword evidence="13 17" id="KW-0961">Cell wall biogenesis/degradation</keyword>
<dbReference type="HAMAP" id="MF_00639">
    <property type="entry name" value="MurD"/>
    <property type="match status" value="1"/>
</dbReference>
<dbReference type="GO" id="GO:0071555">
    <property type="term" value="P:cell wall organization"/>
    <property type="evidence" value="ECO:0007669"/>
    <property type="project" value="UniProtKB-KW"/>
</dbReference>
<evidence type="ECO:0000256" key="9">
    <source>
        <dbReference type="ARBA" id="ARBA00022741"/>
    </source>
</evidence>
<name>U2KWY1_9FIRM</name>
<dbReference type="PANTHER" id="PTHR43692:SF1">
    <property type="entry name" value="UDP-N-ACETYLMURAMOYLALANINE--D-GLUTAMATE LIGASE"/>
    <property type="match status" value="1"/>
</dbReference>
<dbReference type="GO" id="GO:0005737">
    <property type="term" value="C:cytoplasm"/>
    <property type="evidence" value="ECO:0007669"/>
    <property type="project" value="UniProtKB-SubCell"/>
</dbReference>
<keyword evidence="9 17" id="KW-0547">Nucleotide-binding</keyword>
<comment type="similarity">
    <text evidence="4 17">Belongs to the MurCDEF family.</text>
</comment>
<keyword evidence="17 18" id="KW-0132">Cell division</keyword>
<evidence type="ECO:0000256" key="17">
    <source>
        <dbReference type="HAMAP-Rule" id="MF_00639"/>
    </source>
</evidence>
<keyword evidence="17 18" id="KW-0131">Cell cycle</keyword>
<dbReference type="InterPro" id="IPR013221">
    <property type="entry name" value="Mur_ligase_cen"/>
</dbReference>
<evidence type="ECO:0000256" key="6">
    <source>
        <dbReference type="ARBA" id="ARBA00015655"/>
    </source>
</evidence>
<accession>U2KWY1</accession>
<evidence type="ECO:0000256" key="13">
    <source>
        <dbReference type="ARBA" id="ARBA00023316"/>
    </source>
</evidence>
<dbReference type="AlphaFoldDB" id="U2KWY1"/>
<evidence type="ECO:0000256" key="10">
    <source>
        <dbReference type="ARBA" id="ARBA00022840"/>
    </source>
</evidence>
<dbReference type="SUPFAM" id="SSF51984">
    <property type="entry name" value="MurCD N-terminal domain"/>
    <property type="match status" value="1"/>
</dbReference>
<sequence length="485" mass="54383">MQQARIHLIVPAVLSQARRKAIMHNVARFFETMQNSRVAFIGTGVTNGDIIRLFRKKGIDVTLLDRKNPEQLGKVYTEFESLGVKFCLGDSYLDSLTDYDVVFRSPGMYYHNEKLQEARKKGVVITSEMEVFFSLCPCKIYAVTGSDGKTTTTTLISEFLSHAGFRVHKGGNIGRALLPIIEEIREDDVAVVELSSFQLLSMRQSPDVAVITNIAPNHLDVHGTMEEYIYAKTNLIAHQDAFSRTILNLDNEPTMHLASMVRGTLTTFSRRTKPEFGTYLREDGMLCFTKDGKDTPVVHMNDIRIPGMHNVENYLAAINAVWGTVSVEDIQYVAKNFGGVEHRIEFVRELDGVKWYNDSIATSPTRVLAGLRSFQQKLIVIMGGYDKKIPFEPMADTVCKQVKLVLLMGVTADKIEAAIRGSQFYQEGAPELVHVGSMEEAVQEARKRAKTGDIVTLSPACASFDLYPNFEARGIHYKNLVKELH</sequence>
<evidence type="ECO:0000256" key="12">
    <source>
        <dbReference type="ARBA" id="ARBA00022984"/>
    </source>
</evidence>
<comment type="function">
    <text evidence="1 17 18">Cell wall formation. Catalyzes the addition of glutamate to the nucleotide precursor UDP-N-acetylmuramoyl-L-alanine (UMA).</text>
</comment>
<dbReference type="InterPro" id="IPR036615">
    <property type="entry name" value="Mur_ligase_C_dom_sf"/>
</dbReference>
<evidence type="ECO:0000256" key="7">
    <source>
        <dbReference type="ARBA" id="ARBA00022490"/>
    </source>
</evidence>
<dbReference type="Pfam" id="PF21799">
    <property type="entry name" value="MurD-like_N"/>
    <property type="match status" value="1"/>
</dbReference>
<comment type="catalytic activity">
    <reaction evidence="16 17 18">
        <text>UDP-N-acetyl-alpha-D-muramoyl-L-alanine + D-glutamate + ATP = UDP-N-acetyl-alpha-D-muramoyl-L-alanyl-D-glutamate + ADP + phosphate + H(+)</text>
        <dbReference type="Rhea" id="RHEA:16429"/>
        <dbReference type="ChEBI" id="CHEBI:15378"/>
        <dbReference type="ChEBI" id="CHEBI:29986"/>
        <dbReference type="ChEBI" id="CHEBI:30616"/>
        <dbReference type="ChEBI" id="CHEBI:43474"/>
        <dbReference type="ChEBI" id="CHEBI:83898"/>
        <dbReference type="ChEBI" id="CHEBI:83900"/>
        <dbReference type="ChEBI" id="CHEBI:456216"/>
        <dbReference type="EC" id="6.3.2.9"/>
    </reaction>
</comment>
<comment type="caution">
    <text evidence="21">The sequence shown here is derived from an EMBL/GenBank/DDBJ whole genome shotgun (WGS) entry which is preliminary data.</text>
</comment>
<dbReference type="EC" id="6.3.2.9" evidence="5 17"/>
<dbReference type="Gene3D" id="3.40.1190.10">
    <property type="entry name" value="Mur-like, catalytic domain"/>
    <property type="match status" value="1"/>
</dbReference>
<keyword evidence="22" id="KW-1185">Reference proteome</keyword>
<dbReference type="GO" id="GO:0009252">
    <property type="term" value="P:peptidoglycan biosynthetic process"/>
    <property type="evidence" value="ECO:0007669"/>
    <property type="project" value="UniProtKB-UniRule"/>
</dbReference>
<dbReference type="Pfam" id="PF02875">
    <property type="entry name" value="Mur_ligase_C"/>
    <property type="match status" value="1"/>
</dbReference>
<dbReference type="InterPro" id="IPR005762">
    <property type="entry name" value="MurD"/>
</dbReference>
<dbReference type="HOGENOM" id="CLU_032540_0_1_9"/>
<dbReference type="PATRIC" id="fig|411473.3.peg.581"/>
<evidence type="ECO:0000256" key="14">
    <source>
        <dbReference type="ARBA" id="ARBA00030398"/>
    </source>
</evidence>
<protein>
    <recommendedName>
        <fullName evidence="6 17">UDP-N-acetylmuramoylalanine--D-glutamate ligase</fullName>
        <ecNumber evidence="5 17">6.3.2.9</ecNumber>
    </recommendedName>
    <alternativeName>
        <fullName evidence="15 17">D-glutamic acid-adding enzyme</fullName>
    </alternativeName>
    <alternativeName>
        <fullName evidence="14 17">UDP-N-acetylmuramoyl-L-alanyl-D-glutamate synthetase</fullName>
    </alternativeName>
</protein>
<dbReference type="InterPro" id="IPR004101">
    <property type="entry name" value="Mur_ligase_C"/>
</dbReference>
<gene>
    <name evidence="17" type="primary">murD</name>
    <name evidence="21" type="ORF">RUMCAL_00729</name>
</gene>
<dbReference type="UniPathway" id="UPA00219"/>
<dbReference type="InterPro" id="IPR036565">
    <property type="entry name" value="Mur-like_cat_sf"/>
</dbReference>
<keyword evidence="10 17" id="KW-0067">ATP-binding</keyword>
<evidence type="ECO:0000256" key="1">
    <source>
        <dbReference type="ARBA" id="ARBA00002734"/>
    </source>
</evidence>
<feature type="domain" description="Mur ligase C-terminal" evidence="19">
    <location>
        <begin position="342"/>
        <end position="461"/>
    </location>
</feature>
<evidence type="ECO:0000313" key="22">
    <source>
        <dbReference type="Proteomes" id="UP000016662"/>
    </source>
</evidence>
<comment type="pathway">
    <text evidence="3 17 18">Cell wall biogenesis; peptidoglycan biosynthesis.</text>
</comment>
<keyword evidence="8 17" id="KW-0436">Ligase</keyword>
<dbReference type="STRING" id="411473.RUMCAL_00729"/>
<evidence type="ECO:0000256" key="2">
    <source>
        <dbReference type="ARBA" id="ARBA00004496"/>
    </source>
</evidence>